<sequence length="226" mass="24239">MTCGGPGPPAPGPYPGTMNDLARHADALRSLPPSCGPVRLVAVDGHAGSGKSTFAARLAAALGGAPVLHLDDLATHEELFGWVGRLREQVLLPLSRGEEARYAPYDWTERRFGPARTLDPAPVVLVEGVGAGRAEVRPWLAALCWMELGRSVSWGRGRARDGAELTEFWDGWTTAEETHFAGDPSRPYADVLVRQLTEGYAWQEGPGSTAGVNRFVTDGRRGAPPY</sequence>
<organism evidence="2 3">
    <name type="scientific">Streptomyces microflavus</name>
    <name type="common">Streptomyces lipmanii</name>
    <dbReference type="NCBI Taxonomy" id="1919"/>
    <lineage>
        <taxon>Bacteria</taxon>
        <taxon>Bacillati</taxon>
        <taxon>Actinomycetota</taxon>
        <taxon>Actinomycetes</taxon>
        <taxon>Kitasatosporales</taxon>
        <taxon>Streptomycetaceae</taxon>
        <taxon>Streptomyces</taxon>
    </lineage>
</organism>
<feature type="region of interest" description="Disordered" evidence="1">
    <location>
        <begin position="207"/>
        <end position="226"/>
    </location>
</feature>
<dbReference type="SUPFAM" id="SSF52540">
    <property type="entry name" value="P-loop containing nucleoside triphosphate hydrolases"/>
    <property type="match status" value="1"/>
</dbReference>
<protein>
    <recommendedName>
        <fullName evidence="4">Uridine kinase</fullName>
    </recommendedName>
</protein>
<dbReference type="AlphaFoldDB" id="A0A7J0CJ25"/>
<dbReference type="Proteomes" id="UP000498740">
    <property type="component" value="Unassembled WGS sequence"/>
</dbReference>
<gene>
    <name evidence="2" type="ORF">Smic_10520</name>
</gene>
<evidence type="ECO:0000313" key="3">
    <source>
        <dbReference type="Proteomes" id="UP000498740"/>
    </source>
</evidence>
<feature type="compositionally biased region" description="Basic and acidic residues" evidence="1">
    <location>
        <begin position="217"/>
        <end position="226"/>
    </location>
</feature>
<name>A0A7J0CJ25_STRMI</name>
<reference evidence="2 3" key="1">
    <citation type="submission" date="2020-05" db="EMBL/GenBank/DDBJ databases">
        <title>Whole genome shotgun sequence of Streptomyces microflavus NBRC 13062.</title>
        <authorList>
            <person name="Komaki H."/>
            <person name="Tamura T."/>
        </authorList>
    </citation>
    <scope>NUCLEOTIDE SEQUENCE [LARGE SCALE GENOMIC DNA]</scope>
    <source>
        <strain evidence="2 3">NBRC 13062</strain>
    </source>
</reference>
<evidence type="ECO:0000313" key="2">
    <source>
        <dbReference type="EMBL" id="GFN02496.1"/>
    </source>
</evidence>
<dbReference type="EMBL" id="BLWD01000001">
    <property type="protein sequence ID" value="GFN02496.1"/>
    <property type="molecule type" value="Genomic_DNA"/>
</dbReference>
<comment type="caution">
    <text evidence="2">The sequence shown here is derived from an EMBL/GenBank/DDBJ whole genome shotgun (WGS) entry which is preliminary data.</text>
</comment>
<evidence type="ECO:0008006" key="4">
    <source>
        <dbReference type="Google" id="ProtNLM"/>
    </source>
</evidence>
<accession>A0A7J0CJ25</accession>
<dbReference type="Gene3D" id="3.40.50.300">
    <property type="entry name" value="P-loop containing nucleotide triphosphate hydrolases"/>
    <property type="match status" value="1"/>
</dbReference>
<evidence type="ECO:0000256" key="1">
    <source>
        <dbReference type="SAM" id="MobiDB-lite"/>
    </source>
</evidence>
<proteinExistence type="predicted"/>
<dbReference type="InterPro" id="IPR027417">
    <property type="entry name" value="P-loop_NTPase"/>
</dbReference>